<evidence type="ECO:0000256" key="1">
    <source>
        <dbReference type="ARBA" id="ARBA00012513"/>
    </source>
</evidence>
<dbReference type="AlphaFoldDB" id="A0ABD6EXU1"/>
<evidence type="ECO:0000313" key="3">
    <source>
        <dbReference type="EMBL" id="MFH4984151.1"/>
    </source>
</evidence>
<proteinExistence type="predicted"/>
<feature type="domain" description="Protein kinase" evidence="2">
    <location>
        <begin position="1"/>
        <end position="238"/>
    </location>
</feature>
<name>A0ABD6EXU1_9BILA</name>
<evidence type="ECO:0000259" key="2">
    <source>
        <dbReference type="PROSITE" id="PS50011"/>
    </source>
</evidence>
<gene>
    <name evidence="3" type="ORF">AB6A40_010860</name>
</gene>
<dbReference type="PROSITE" id="PS50011">
    <property type="entry name" value="PROTEIN_KINASE_DOM"/>
    <property type="match status" value="1"/>
</dbReference>
<accession>A0ABD6EXU1</accession>
<evidence type="ECO:0000313" key="4">
    <source>
        <dbReference type="Proteomes" id="UP001608902"/>
    </source>
</evidence>
<dbReference type="InterPro" id="IPR050235">
    <property type="entry name" value="CK1_Ser-Thr_kinase"/>
</dbReference>
<dbReference type="Pfam" id="PF00069">
    <property type="entry name" value="Pkinase"/>
    <property type="match status" value="1"/>
</dbReference>
<dbReference type="InterPro" id="IPR011009">
    <property type="entry name" value="Kinase-like_dom_sf"/>
</dbReference>
<dbReference type="SUPFAM" id="SSF56112">
    <property type="entry name" value="Protein kinase-like (PK-like)"/>
    <property type="match status" value="1"/>
</dbReference>
<dbReference type="PROSITE" id="PS00108">
    <property type="entry name" value="PROTEIN_KINASE_ST"/>
    <property type="match status" value="1"/>
</dbReference>
<comment type="caution">
    <text evidence="3">The sequence shown here is derived from an EMBL/GenBank/DDBJ whole genome shotgun (WGS) entry which is preliminary data.</text>
</comment>
<dbReference type="GO" id="GO:0004674">
    <property type="term" value="F:protein serine/threonine kinase activity"/>
    <property type="evidence" value="ECO:0007669"/>
    <property type="project" value="UniProtKB-EC"/>
</dbReference>
<dbReference type="Gene3D" id="1.10.510.10">
    <property type="entry name" value="Transferase(Phosphotransferase) domain 1"/>
    <property type="match status" value="1"/>
</dbReference>
<dbReference type="EC" id="2.7.11.1" evidence="1"/>
<dbReference type="InterPro" id="IPR008271">
    <property type="entry name" value="Ser/Thr_kinase_AS"/>
</dbReference>
<dbReference type="EMBL" id="JBGFUD010015535">
    <property type="protein sequence ID" value="MFH4984151.1"/>
    <property type="molecule type" value="Genomic_DNA"/>
</dbReference>
<organism evidence="3 4">
    <name type="scientific">Gnathostoma spinigerum</name>
    <dbReference type="NCBI Taxonomy" id="75299"/>
    <lineage>
        <taxon>Eukaryota</taxon>
        <taxon>Metazoa</taxon>
        <taxon>Ecdysozoa</taxon>
        <taxon>Nematoda</taxon>
        <taxon>Chromadorea</taxon>
        <taxon>Rhabditida</taxon>
        <taxon>Spirurina</taxon>
        <taxon>Gnathostomatomorpha</taxon>
        <taxon>Gnathostomatoidea</taxon>
        <taxon>Gnathostomatidae</taxon>
        <taxon>Gnathostoma</taxon>
    </lineage>
</organism>
<sequence>MLSNTSVMNNYSGMSIAYCSTVIVNGYFYANNDEISCDYLKLLQYGDNISEIRNAFVEAHFSLSTALRIGIAALEALEELHNLGYVHRDVKGSNFITNYSLRDSHANRSGNVKVYLIDFGLCRKISDLPNGVENGVSTSHFRGTTRYASLSAHNGLEQSPRDDLESWFYMLIEMITGELPWAHLHKAEREEVKKMKEDARTRDGLHRLLKGCPKVEFRRILNYIDSLTCSSQPDDKFIKQLLQLAMKNYGCKMDEPLDWED</sequence>
<dbReference type="Proteomes" id="UP001608902">
    <property type="component" value="Unassembled WGS sequence"/>
</dbReference>
<dbReference type="SMART" id="SM00220">
    <property type="entry name" value="S_TKc"/>
    <property type="match status" value="1"/>
</dbReference>
<reference evidence="3 4" key="1">
    <citation type="submission" date="2024-08" db="EMBL/GenBank/DDBJ databases">
        <title>Gnathostoma spinigerum genome.</title>
        <authorList>
            <person name="Gonzalez-Bertolin B."/>
            <person name="Monzon S."/>
            <person name="Zaballos A."/>
            <person name="Jimenez P."/>
            <person name="Dekumyoy P."/>
            <person name="Varona S."/>
            <person name="Cuesta I."/>
            <person name="Sumanam S."/>
            <person name="Adisakwattana P."/>
            <person name="Gasser R.B."/>
            <person name="Hernandez-Gonzalez A."/>
            <person name="Young N.D."/>
            <person name="Perteguer M.J."/>
        </authorList>
    </citation>
    <scope>NUCLEOTIDE SEQUENCE [LARGE SCALE GENOMIC DNA]</scope>
    <source>
        <strain evidence="3">AL3</strain>
        <tissue evidence="3">Liver</tissue>
    </source>
</reference>
<keyword evidence="4" id="KW-1185">Reference proteome</keyword>
<dbReference type="InterPro" id="IPR000719">
    <property type="entry name" value="Prot_kinase_dom"/>
</dbReference>
<protein>
    <recommendedName>
        <fullName evidence="1">non-specific serine/threonine protein kinase</fullName>
        <ecNumber evidence="1">2.7.11.1</ecNumber>
    </recommendedName>
</protein>
<dbReference type="PANTHER" id="PTHR11909">
    <property type="entry name" value="CASEIN KINASE-RELATED"/>
    <property type="match status" value="1"/>
</dbReference>